<comment type="caution">
    <text evidence="3">The sequence shown here is derived from an EMBL/GenBank/DDBJ whole genome shotgun (WGS) entry which is preliminary data.</text>
</comment>
<dbReference type="RefSeq" id="WP_218404264.1">
    <property type="nucleotide sequence ID" value="NZ_JAGSPC010000001.1"/>
</dbReference>
<accession>A0A9X1F562</accession>
<dbReference type="Pfam" id="PF18932">
    <property type="entry name" value="DUF5681"/>
    <property type="match status" value="1"/>
</dbReference>
<dbReference type="AlphaFoldDB" id="A0A9X1F562"/>
<protein>
    <recommendedName>
        <fullName evidence="2">DUF5681 domain-containing protein</fullName>
    </recommendedName>
</protein>
<feature type="domain" description="DUF5681" evidence="2">
    <location>
        <begin position="25"/>
        <end position="98"/>
    </location>
</feature>
<reference evidence="3" key="1">
    <citation type="submission" date="2021-04" db="EMBL/GenBank/DDBJ databases">
        <authorList>
            <person name="Pira H."/>
            <person name="Risdian C."/>
            <person name="Wink J."/>
        </authorList>
    </citation>
    <scope>NUCLEOTIDE SEQUENCE</scope>
    <source>
        <strain evidence="3">WH158</strain>
    </source>
</reference>
<dbReference type="InterPro" id="IPR043736">
    <property type="entry name" value="DUF5681"/>
</dbReference>
<dbReference type="EMBL" id="JAGSPC010000001">
    <property type="protein sequence ID" value="MBV7259010.1"/>
    <property type="molecule type" value="Genomic_DNA"/>
</dbReference>
<gene>
    <name evidence="3" type="ORF">KCG46_05390</name>
</gene>
<keyword evidence="4" id="KW-1185">Reference proteome</keyword>
<dbReference type="Proteomes" id="UP001138681">
    <property type="component" value="Unassembled WGS sequence"/>
</dbReference>
<name>A0A9X1F562_9SPHN</name>
<feature type="compositionally biased region" description="Basic and acidic residues" evidence="1">
    <location>
        <begin position="1"/>
        <end position="19"/>
    </location>
</feature>
<sequence>MSQDREEKHNADDGDDKVGFAKPPKKHRFKKGKSGNPKGRPKGSKGLKTDLKEELASKMTVKIAGQEHTGTKQRLALKALTVRAAAGELKAIVQLSSLVVNVVGVEDEDIRSERLSKQDEKLLEQLLGYSNGSSDLGEKQND</sequence>
<evidence type="ECO:0000256" key="1">
    <source>
        <dbReference type="SAM" id="MobiDB-lite"/>
    </source>
</evidence>
<evidence type="ECO:0000313" key="4">
    <source>
        <dbReference type="Proteomes" id="UP001138681"/>
    </source>
</evidence>
<proteinExistence type="predicted"/>
<evidence type="ECO:0000313" key="3">
    <source>
        <dbReference type="EMBL" id="MBV7259010.1"/>
    </source>
</evidence>
<feature type="region of interest" description="Disordered" evidence="1">
    <location>
        <begin position="1"/>
        <end position="52"/>
    </location>
</feature>
<feature type="compositionally biased region" description="Basic residues" evidence="1">
    <location>
        <begin position="23"/>
        <end position="45"/>
    </location>
</feature>
<evidence type="ECO:0000259" key="2">
    <source>
        <dbReference type="Pfam" id="PF18932"/>
    </source>
</evidence>
<organism evidence="3 4">
    <name type="scientific">Erythrobacter crassostreae</name>
    <dbReference type="NCBI Taxonomy" id="2828328"/>
    <lineage>
        <taxon>Bacteria</taxon>
        <taxon>Pseudomonadati</taxon>
        <taxon>Pseudomonadota</taxon>
        <taxon>Alphaproteobacteria</taxon>
        <taxon>Sphingomonadales</taxon>
        <taxon>Erythrobacteraceae</taxon>
        <taxon>Erythrobacter/Porphyrobacter group</taxon>
        <taxon>Erythrobacter</taxon>
    </lineage>
</organism>